<dbReference type="InterPro" id="IPR029069">
    <property type="entry name" value="HotDog_dom_sf"/>
</dbReference>
<dbReference type="InterPro" id="IPR002539">
    <property type="entry name" value="MaoC-like_dom"/>
</dbReference>
<name>A0ABP8WJE5_9PSEU</name>
<comment type="caution">
    <text evidence="3">The sequence shown here is derived from an EMBL/GenBank/DDBJ whole genome shotgun (WGS) entry which is preliminary data.</text>
</comment>
<evidence type="ECO:0000313" key="4">
    <source>
        <dbReference type="Proteomes" id="UP001500325"/>
    </source>
</evidence>
<dbReference type="Pfam" id="PF01575">
    <property type="entry name" value="MaoC_dehydratas"/>
    <property type="match status" value="1"/>
</dbReference>
<organism evidence="3 4">
    <name type="scientific">Pseudonocardia yuanmonensis</name>
    <dbReference type="NCBI Taxonomy" id="1095914"/>
    <lineage>
        <taxon>Bacteria</taxon>
        <taxon>Bacillati</taxon>
        <taxon>Actinomycetota</taxon>
        <taxon>Actinomycetes</taxon>
        <taxon>Pseudonocardiales</taxon>
        <taxon>Pseudonocardiaceae</taxon>
        <taxon>Pseudonocardia</taxon>
    </lineage>
</organism>
<sequence length="121" mass="12674">MSGTDEPTVVTRTFAQQDLDDFGFVSGGTGLIHTDPGFAARTEFGRPLVQGLLLLAVVEEAVCRARPEWAGAGDVEVRYRAPVTVGDAFRVEILPTGADELTIEATTADGVVLTGVARVAA</sequence>
<evidence type="ECO:0000313" key="3">
    <source>
        <dbReference type="EMBL" id="GAA4690897.1"/>
    </source>
</evidence>
<dbReference type="Proteomes" id="UP001500325">
    <property type="component" value="Unassembled WGS sequence"/>
</dbReference>
<evidence type="ECO:0000259" key="2">
    <source>
        <dbReference type="Pfam" id="PF01575"/>
    </source>
</evidence>
<feature type="domain" description="MaoC-like" evidence="2">
    <location>
        <begin position="9"/>
        <end position="102"/>
    </location>
</feature>
<reference evidence="4" key="1">
    <citation type="journal article" date="2019" name="Int. J. Syst. Evol. Microbiol.">
        <title>The Global Catalogue of Microorganisms (GCM) 10K type strain sequencing project: providing services to taxonomists for standard genome sequencing and annotation.</title>
        <authorList>
            <consortium name="The Broad Institute Genomics Platform"/>
            <consortium name="The Broad Institute Genome Sequencing Center for Infectious Disease"/>
            <person name="Wu L."/>
            <person name="Ma J."/>
        </authorList>
    </citation>
    <scope>NUCLEOTIDE SEQUENCE [LARGE SCALE GENOMIC DNA]</scope>
    <source>
        <strain evidence="4">JCM 18055</strain>
    </source>
</reference>
<gene>
    <name evidence="3" type="ORF">GCM10023215_29610</name>
</gene>
<dbReference type="Gene3D" id="3.10.129.10">
    <property type="entry name" value="Hotdog Thioesterase"/>
    <property type="match status" value="1"/>
</dbReference>
<dbReference type="EMBL" id="BAABIC010000009">
    <property type="protein sequence ID" value="GAA4690897.1"/>
    <property type="molecule type" value="Genomic_DNA"/>
</dbReference>
<proteinExistence type="inferred from homology"/>
<accession>A0ABP8WJE5</accession>
<dbReference type="RefSeq" id="WP_345381078.1">
    <property type="nucleotide sequence ID" value="NZ_BAABIC010000009.1"/>
</dbReference>
<keyword evidence="4" id="KW-1185">Reference proteome</keyword>
<evidence type="ECO:0000256" key="1">
    <source>
        <dbReference type="ARBA" id="ARBA00005254"/>
    </source>
</evidence>
<protein>
    <recommendedName>
        <fullName evidence="2">MaoC-like domain-containing protein</fullName>
    </recommendedName>
</protein>
<dbReference type="SUPFAM" id="SSF54637">
    <property type="entry name" value="Thioesterase/thiol ester dehydrase-isomerase"/>
    <property type="match status" value="1"/>
</dbReference>
<comment type="similarity">
    <text evidence="1">Belongs to the enoyl-CoA hydratase/isomerase family.</text>
</comment>